<dbReference type="Proteomes" id="UP000624244">
    <property type="component" value="Unassembled WGS sequence"/>
</dbReference>
<accession>A0A8H5ZM15</accession>
<evidence type="ECO:0000313" key="1">
    <source>
        <dbReference type="EMBL" id="KAF5851349.1"/>
    </source>
</evidence>
<evidence type="ECO:0000313" key="2">
    <source>
        <dbReference type="Proteomes" id="UP000624244"/>
    </source>
</evidence>
<dbReference type="AlphaFoldDB" id="A0A8H5ZM15"/>
<protein>
    <submittedName>
        <fullName evidence="1">Uncharacterized protein</fullName>
    </submittedName>
</protein>
<sequence>MRTVPITNPRLLGDMKSLHYFRTLYLYGCRLLKLKRRKTVHKHTIASAAGVSKQHARHKNYS</sequence>
<dbReference type="EMBL" id="WNKQ01000005">
    <property type="protein sequence ID" value="KAF5851349.1"/>
    <property type="molecule type" value="Genomic_DNA"/>
</dbReference>
<reference evidence="1" key="1">
    <citation type="submission" date="2019-11" db="EMBL/GenBank/DDBJ databases">
        <title>Bipolaris sorokiniana Genome sequencing.</title>
        <authorList>
            <person name="Wang H."/>
        </authorList>
    </citation>
    <scope>NUCLEOTIDE SEQUENCE</scope>
</reference>
<organism evidence="1 2">
    <name type="scientific">Cochliobolus sativus</name>
    <name type="common">Common root rot and spot blotch fungus</name>
    <name type="synonym">Bipolaris sorokiniana</name>
    <dbReference type="NCBI Taxonomy" id="45130"/>
    <lineage>
        <taxon>Eukaryota</taxon>
        <taxon>Fungi</taxon>
        <taxon>Dikarya</taxon>
        <taxon>Ascomycota</taxon>
        <taxon>Pezizomycotina</taxon>
        <taxon>Dothideomycetes</taxon>
        <taxon>Pleosporomycetidae</taxon>
        <taxon>Pleosporales</taxon>
        <taxon>Pleosporineae</taxon>
        <taxon>Pleosporaceae</taxon>
        <taxon>Bipolaris</taxon>
    </lineage>
</organism>
<proteinExistence type="predicted"/>
<gene>
    <name evidence="1" type="ORF">GGP41_004155</name>
</gene>
<name>A0A8H5ZM15_COCSA</name>
<comment type="caution">
    <text evidence="1">The sequence shown here is derived from an EMBL/GenBank/DDBJ whole genome shotgun (WGS) entry which is preliminary data.</text>
</comment>